<dbReference type="CDD" id="cd00685">
    <property type="entry name" value="Trans_IPPS_HT"/>
    <property type="match status" value="1"/>
</dbReference>
<gene>
    <name evidence="12" type="ORF">PsYK624_131750</name>
</gene>
<evidence type="ECO:0000256" key="6">
    <source>
        <dbReference type="ARBA" id="ARBA00022842"/>
    </source>
</evidence>
<comment type="caution">
    <text evidence="12">The sequence shown here is derived from an EMBL/GenBank/DDBJ whole genome shotgun (WGS) entry which is preliminary data.</text>
</comment>
<keyword evidence="6" id="KW-0460">Magnesium</keyword>
<evidence type="ECO:0000256" key="5">
    <source>
        <dbReference type="ARBA" id="ARBA00022723"/>
    </source>
</evidence>
<comment type="similarity">
    <text evidence="11">Belongs to the FPP/GGPP synthase family.</text>
</comment>
<dbReference type="Proteomes" id="UP000703269">
    <property type="component" value="Unassembled WGS sequence"/>
</dbReference>
<dbReference type="PROSITE" id="PS00723">
    <property type="entry name" value="POLYPRENYL_SYNTHASE_1"/>
    <property type="match status" value="1"/>
</dbReference>
<keyword evidence="4 11" id="KW-0808">Transferase</keyword>
<dbReference type="SUPFAM" id="SSF48576">
    <property type="entry name" value="Terpenoid synthases"/>
    <property type="match status" value="1"/>
</dbReference>
<dbReference type="GO" id="GO:0004161">
    <property type="term" value="F:dimethylallyltranstransferase activity"/>
    <property type="evidence" value="ECO:0007669"/>
    <property type="project" value="UniProtKB-EC"/>
</dbReference>
<protein>
    <recommendedName>
        <fullName evidence="10">(2E,6E)-farnesyl diphosphate synthase</fullName>
        <ecNumber evidence="3">2.5.1.1</ecNumber>
        <ecNumber evidence="2">2.5.1.10</ecNumber>
    </recommendedName>
    <alternativeName>
        <fullName evidence="9">Dimethylallyltranstransferase</fullName>
    </alternativeName>
    <alternativeName>
        <fullName evidence="8">Farnesyl diphosphate synthase</fullName>
    </alternativeName>
    <alternativeName>
        <fullName evidence="7">Geranyltranstransferase</fullName>
    </alternativeName>
</protein>
<evidence type="ECO:0000256" key="3">
    <source>
        <dbReference type="ARBA" id="ARBA00012833"/>
    </source>
</evidence>
<comment type="cofactor">
    <cofactor evidence="1">
        <name>Mg(2+)</name>
        <dbReference type="ChEBI" id="CHEBI:18420"/>
    </cofactor>
</comment>
<dbReference type="AlphaFoldDB" id="A0A9P3GKL5"/>
<dbReference type="GO" id="GO:0046872">
    <property type="term" value="F:metal ion binding"/>
    <property type="evidence" value="ECO:0007669"/>
    <property type="project" value="UniProtKB-KW"/>
</dbReference>
<evidence type="ECO:0000256" key="10">
    <source>
        <dbReference type="ARBA" id="ARBA00032873"/>
    </source>
</evidence>
<evidence type="ECO:0000256" key="9">
    <source>
        <dbReference type="ARBA" id="ARBA00032448"/>
    </source>
</evidence>
<dbReference type="InterPro" id="IPR000092">
    <property type="entry name" value="Polyprenyl_synt"/>
</dbReference>
<dbReference type="PANTHER" id="PTHR11525:SF0">
    <property type="entry name" value="FARNESYL PYROPHOSPHATE SYNTHASE"/>
    <property type="match status" value="1"/>
</dbReference>
<evidence type="ECO:0000256" key="7">
    <source>
        <dbReference type="ARBA" id="ARBA00032380"/>
    </source>
</evidence>
<dbReference type="GO" id="GO:0045337">
    <property type="term" value="P:farnesyl diphosphate biosynthetic process"/>
    <property type="evidence" value="ECO:0007669"/>
    <property type="project" value="TreeGrafter"/>
</dbReference>
<evidence type="ECO:0000256" key="1">
    <source>
        <dbReference type="ARBA" id="ARBA00001946"/>
    </source>
</evidence>
<dbReference type="OrthoDB" id="10257492at2759"/>
<evidence type="ECO:0000313" key="13">
    <source>
        <dbReference type="Proteomes" id="UP000703269"/>
    </source>
</evidence>
<keyword evidence="5" id="KW-0479">Metal-binding</keyword>
<keyword evidence="13" id="KW-1185">Reference proteome</keyword>
<evidence type="ECO:0000256" key="11">
    <source>
        <dbReference type="RuleBase" id="RU004466"/>
    </source>
</evidence>
<evidence type="ECO:0000256" key="8">
    <source>
        <dbReference type="ARBA" id="ARBA00032424"/>
    </source>
</evidence>
<dbReference type="InterPro" id="IPR033749">
    <property type="entry name" value="Polyprenyl_synt_CS"/>
</dbReference>
<dbReference type="PROSITE" id="PS00444">
    <property type="entry name" value="POLYPRENYL_SYNTHASE_2"/>
    <property type="match status" value="1"/>
</dbReference>
<dbReference type="SFLD" id="SFLDS00005">
    <property type="entry name" value="Isoprenoid_Synthase_Type_I"/>
    <property type="match status" value="1"/>
</dbReference>
<proteinExistence type="inferred from homology"/>
<dbReference type="InterPro" id="IPR039702">
    <property type="entry name" value="FPS1-like"/>
</dbReference>
<dbReference type="GO" id="GO:0004337">
    <property type="term" value="F:(2E,6E)-farnesyl diphosphate synthase activity"/>
    <property type="evidence" value="ECO:0007669"/>
    <property type="project" value="UniProtKB-EC"/>
</dbReference>
<accession>A0A9P3GKL5</accession>
<dbReference type="GO" id="GO:0005737">
    <property type="term" value="C:cytoplasm"/>
    <property type="evidence" value="ECO:0007669"/>
    <property type="project" value="TreeGrafter"/>
</dbReference>
<dbReference type="Pfam" id="PF00348">
    <property type="entry name" value="polyprenyl_synt"/>
    <property type="match status" value="1"/>
</dbReference>
<name>A0A9P3GKL5_9APHY</name>
<dbReference type="PANTHER" id="PTHR11525">
    <property type="entry name" value="FARNESYL-PYROPHOSPHATE SYNTHETASE"/>
    <property type="match status" value="1"/>
</dbReference>
<dbReference type="InterPro" id="IPR008949">
    <property type="entry name" value="Isoprenoid_synthase_dom_sf"/>
</dbReference>
<dbReference type="EC" id="2.5.1.10" evidence="2"/>
<evidence type="ECO:0000313" key="12">
    <source>
        <dbReference type="EMBL" id="GJE96965.1"/>
    </source>
</evidence>
<evidence type="ECO:0000256" key="2">
    <source>
        <dbReference type="ARBA" id="ARBA00012439"/>
    </source>
</evidence>
<evidence type="ECO:0000256" key="4">
    <source>
        <dbReference type="ARBA" id="ARBA00022679"/>
    </source>
</evidence>
<dbReference type="EMBL" id="BPQB01000066">
    <property type="protein sequence ID" value="GJE96965.1"/>
    <property type="molecule type" value="Genomic_DNA"/>
</dbReference>
<organism evidence="12 13">
    <name type="scientific">Phanerochaete sordida</name>
    <dbReference type="NCBI Taxonomy" id="48140"/>
    <lineage>
        <taxon>Eukaryota</taxon>
        <taxon>Fungi</taxon>
        <taxon>Dikarya</taxon>
        <taxon>Basidiomycota</taxon>
        <taxon>Agaricomycotina</taxon>
        <taxon>Agaricomycetes</taxon>
        <taxon>Polyporales</taxon>
        <taxon>Phanerochaetaceae</taxon>
        <taxon>Phanerochaete</taxon>
    </lineage>
</organism>
<reference evidence="12 13" key="1">
    <citation type="submission" date="2021-08" db="EMBL/GenBank/DDBJ databases">
        <title>Draft Genome Sequence of Phanerochaete sordida strain YK-624.</title>
        <authorList>
            <person name="Mori T."/>
            <person name="Dohra H."/>
            <person name="Suzuki T."/>
            <person name="Kawagishi H."/>
            <person name="Hirai H."/>
        </authorList>
    </citation>
    <scope>NUCLEOTIDE SEQUENCE [LARGE SCALE GENOMIC DNA]</scope>
    <source>
        <strain evidence="12 13">YK-624</strain>
    </source>
</reference>
<dbReference type="EC" id="2.5.1.1" evidence="3"/>
<sequence length="366" mass="41672">MSPQVDRKARDRARFETVFKTVRDELVEHVRELGFPCDVVNWFSKNLDYNVPGGKLVRGLNVVETVEVLKDRPLTSKEYFQAAVLGWTVELLEACFLVSDDLIDSSVTRRGRPCWHRTSGVGLIAVNDASMLESSIYWLLKKHFRAESCYVDILELFHETIMRTEIGQLLDLITASGERVGLSTFSLSRHHKILLFKVAYYSFYLPVALAMRLCGIPNQQGHDDPYKAAASVLLPLGVHFQVQDDYLDFLGTSEGSAGTDIVEGKCTWCICTALAVASPAQRGVLDAHYGRRDVQSERKVRDIFKELSIQERFSVYEEKSLERVTLLLKRIEEGGAEQSRGGSHSERQLRREVFKIKFDKVHRRLK</sequence>
<dbReference type="Gene3D" id="1.10.600.10">
    <property type="entry name" value="Farnesyl Diphosphate Synthase"/>
    <property type="match status" value="1"/>
</dbReference>